<feature type="compositionally biased region" description="Polar residues" evidence="2">
    <location>
        <begin position="44"/>
        <end position="63"/>
    </location>
</feature>
<dbReference type="AlphaFoldDB" id="A0A1Y3BJF3"/>
<feature type="compositionally biased region" description="Low complexity" evidence="2">
    <location>
        <begin position="64"/>
        <end position="74"/>
    </location>
</feature>
<feature type="region of interest" description="Disordered" evidence="2">
    <location>
        <begin position="231"/>
        <end position="257"/>
    </location>
</feature>
<comment type="caution">
    <text evidence="4">The sequence shown here is derived from an EMBL/GenBank/DDBJ whole genome shotgun (WGS) entry which is preliminary data.</text>
</comment>
<dbReference type="EMBL" id="MUJZ01020676">
    <property type="protein sequence ID" value="OTF79943.1"/>
    <property type="molecule type" value="Genomic_DNA"/>
</dbReference>
<dbReference type="GO" id="GO:0008270">
    <property type="term" value="F:zinc ion binding"/>
    <property type="evidence" value="ECO:0007669"/>
    <property type="project" value="UniProtKB-KW"/>
</dbReference>
<proteinExistence type="predicted"/>
<feature type="non-terminal residue" evidence="4">
    <location>
        <position position="292"/>
    </location>
</feature>
<feature type="compositionally biased region" description="Polar residues" evidence="2">
    <location>
        <begin position="245"/>
        <end position="255"/>
    </location>
</feature>
<dbReference type="OrthoDB" id="3535323at2759"/>
<reference evidence="4 5" key="1">
    <citation type="submission" date="2017-03" db="EMBL/GenBank/DDBJ databases">
        <title>Genome Survey of Euroglyphus maynei.</title>
        <authorList>
            <person name="Arlian L.G."/>
            <person name="Morgan M.S."/>
            <person name="Rider S.D."/>
        </authorList>
    </citation>
    <scope>NUCLEOTIDE SEQUENCE [LARGE SCALE GENOMIC DNA]</scope>
    <source>
        <strain evidence="4">Arlian Lab</strain>
        <tissue evidence="4">Whole body</tissue>
    </source>
</reference>
<feature type="domain" description="C2H2-type" evidence="3">
    <location>
        <begin position="17"/>
        <end position="45"/>
    </location>
</feature>
<evidence type="ECO:0000313" key="5">
    <source>
        <dbReference type="Proteomes" id="UP000194236"/>
    </source>
</evidence>
<evidence type="ECO:0000256" key="2">
    <source>
        <dbReference type="SAM" id="MobiDB-lite"/>
    </source>
</evidence>
<gene>
    <name evidence="4" type="ORF">BLA29_006339</name>
</gene>
<protein>
    <recommendedName>
        <fullName evidence="3">C2H2-type domain-containing protein</fullName>
    </recommendedName>
</protein>
<keyword evidence="1" id="KW-0479">Metal-binding</keyword>
<feature type="non-terminal residue" evidence="4">
    <location>
        <position position="1"/>
    </location>
</feature>
<dbReference type="PROSITE" id="PS00028">
    <property type="entry name" value="ZINC_FINGER_C2H2_1"/>
    <property type="match status" value="1"/>
</dbReference>
<accession>A0A1Y3BJF3</accession>
<keyword evidence="5" id="KW-1185">Reference proteome</keyword>
<keyword evidence="1" id="KW-0862">Zinc</keyword>
<evidence type="ECO:0000256" key="1">
    <source>
        <dbReference type="PROSITE-ProRule" id="PRU00042"/>
    </source>
</evidence>
<sequence length="292" mass="31837">NPQTYSATVGSITTNPHFCDWCHKQYASKAKLMQHQRKKHPDKIQQSATTATSVSPLKKNGNNQQPQQQQPQQQSNDTLMMNNSETTAAAAAPPGMYKFNTVIGENDHHGTEFMDGSNVHHHHQSNVDIHHHNHLQHQQQITGYTIDSNSFEDLMNLNLNDGDGGNGVVSDVNHNILPITVNNDDDDRDHSPFSPTSNVITILACTNPSSFTNGDLAEYCSDIMTQISDYQPSTATTSVISSTTNGKSIGNHESPTTTTTQAAASQDLLISSAAIIGVIDDDDDSNSNNWTQ</sequence>
<dbReference type="PROSITE" id="PS50157">
    <property type="entry name" value="ZINC_FINGER_C2H2_2"/>
    <property type="match status" value="1"/>
</dbReference>
<dbReference type="Gene3D" id="3.30.160.60">
    <property type="entry name" value="Classic Zinc Finger"/>
    <property type="match status" value="1"/>
</dbReference>
<evidence type="ECO:0000313" key="4">
    <source>
        <dbReference type="EMBL" id="OTF79943.1"/>
    </source>
</evidence>
<organism evidence="4 5">
    <name type="scientific">Euroglyphus maynei</name>
    <name type="common">Mayne's house dust mite</name>
    <dbReference type="NCBI Taxonomy" id="6958"/>
    <lineage>
        <taxon>Eukaryota</taxon>
        <taxon>Metazoa</taxon>
        <taxon>Ecdysozoa</taxon>
        <taxon>Arthropoda</taxon>
        <taxon>Chelicerata</taxon>
        <taxon>Arachnida</taxon>
        <taxon>Acari</taxon>
        <taxon>Acariformes</taxon>
        <taxon>Sarcoptiformes</taxon>
        <taxon>Astigmata</taxon>
        <taxon>Psoroptidia</taxon>
        <taxon>Analgoidea</taxon>
        <taxon>Pyroglyphidae</taxon>
        <taxon>Pyroglyphinae</taxon>
        <taxon>Euroglyphus</taxon>
    </lineage>
</organism>
<feature type="region of interest" description="Disordered" evidence="2">
    <location>
        <begin position="32"/>
        <end position="76"/>
    </location>
</feature>
<name>A0A1Y3BJF3_EURMA</name>
<feature type="compositionally biased region" description="Low complexity" evidence="2">
    <location>
        <begin position="233"/>
        <end position="244"/>
    </location>
</feature>
<evidence type="ECO:0000259" key="3">
    <source>
        <dbReference type="PROSITE" id="PS50157"/>
    </source>
</evidence>
<dbReference type="Proteomes" id="UP000194236">
    <property type="component" value="Unassembled WGS sequence"/>
</dbReference>
<keyword evidence="1" id="KW-0863">Zinc-finger</keyword>
<feature type="compositionally biased region" description="Basic residues" evidence="2">
    <location>
        <begin position="32"/>
        <end position="41"/>
    </location>
</feature>
<dbReference type="InterPro" id="IPR013087">
    <property type="entry name" value="Znf_C2H2_type"/>
</dbReference>